<comment type="caution">
    <text evidence="1">The sequence shown here is derived from an EMBL/GenBank/DDBJ whole genome shotgun (WGS) entry which is preliminary data.</text>
</comment>
<evidence type="ECO:0000313" key="1">
    <source>
        <dbReference type="EMBL" id="KAE9589384.1"/>
    </source>
</evidence>
<sequence>MFSLWVPRRVLCSTRQQRLYTLAVRGVTSHHNRISLPTVDGNLNWVVKNVDDDGLGGATKDVLWFGVVGCHDRVRWWGHMCRSLRESPLSNYL</sequence>
<dbReference type="EMBL" id="WOCE01000021">
    <property type="protein sequence ID" value="KAE9589384.1"/>
    <property type="molecule type" value="Genomic_DNA"/>
</dbReference>
<name>A0A6A5LI47_LUPAL</name>
<evidence type="ECO:0000313" key="2">
    <source>
        <dbReference type="Proteomes" id="UP000447434"/>
    </source>
</evidence>
<proteinExistence type="predicted"/>
<gene>
    <name evidence="1" type="ORF">Lalb_Chr21g0308451</name>
</gene>
<dbReference type="Proteomes" id="UP000447434">
    <property type="component" value="Chromosome 21"/>
</dbReference>
<dbReference type="AlphaFoldDB" id="A0A6A5LI47"/>
<organism evidence="1 2">
    <name type="scientific">Lupinus albus</name>
    <name type="common">White lupine</name>
    <name type="synonym">Lupinus termis</name>
    <dbReference type="NCBI Taxonomy" id="3870"/>
    <lineage>
        <taxon>Eukaryota</taxon>
        <taxon>Viridiplantae</taxon>
        <taxon>Streptophyta</taxon>
        <taxon>Embryophyta</taxon>
        <taxon>Tracheophyta</taxon>
        <taxon>Spermatophyta</taxon>
        <taxon>Magnoliopsida</taxon>
        <taxon>eudicotyledons</taxon>
        <taxon>Gunneridae</taxon>
        <taxon>Pentapetalae</taxon>
        <taxon>rosids</taxon>
        <taxon>fabids</taxon>
        <taxon>Fabales</taxon>
        <taxon>Fabaceae</taxon>
        <taxon>Papilionoideae</taxon>
        <taxon>50 kb inversion clade</taxon>
        <taxon>genistoids sensu lato</taxon>
        <taxon>core genistoids</taxon>
        <taxon>Genisteae</taxon>
        <taxon>Lupinus</taxon>
    </lineage>
</organism>
<reference evidence="2" key="1">
    <citation type="journal article" date="2020" name="Nat. Commun.">
        <title>Genome sequence of the cluster root forming white lupin.</title>
        <authorList>
            <person name="Hufnagel B."/>
            <person name="Marques A."/>
            <person name="Soriano A."/>
            <person name="Marques L."/>
            <person name="Divol F."/>
            <person name="Doumas P."/>
            <person name="Sallet E."/>
            <person name="Mancinotti D."/>
            <person name="Carrere S."/>
            <person name="Marande W."/>
            <person name="Arribat S."/>
            <person name="Keller J."/>
            <person name="Huneau C."/>
            <person name="Blein T."/>
            <person name="Aime D."/>
            <person name="Laguerre M."/>
            <person name="Taylor J."/>
            <person name="Schubert V."/>
            <person name="Nelson M."/>
            <person name="Geu-Flores F."/>
            <person name="Crespi M."/>
            <person name="Gallardo-Guerrero K."/>
            <person name="Delaux P.-M."/>
            <person name="Salse J."/>
            <person name="Berges H."/>
            <person name="Guyot R."/>
            <person name="Gouzy J."/>
            <person name="Peret B."/>
        </authorList>
    </citation>
    <scope>NUCLEOTIDE SEQUENCE [LARGE SCALE GENOMIC DNA]</scope>
    <source>
        <strain evidence="2">cv. Amiga</strain>
    </source>
</reference>
<protein>
    <submittedName>
        <fullName evidence="1">Uncharacterized protein</fullName>
    </submittedName>
</protein>
<accession>A0A6A5LI47</accession>
<keyword evidence="2" id="KW-1185">Reference proteome</keyword>